<organism evidence="1">
    <name type="scientific">marine sediment metagenome</name>
    <dbReference type="NCBI Taxonomy" id="412755"/>
    <lineage>
        <taxon>unclassified sequences</taxon>
        <taxon>metagenomes</taxon>
        <taxon>ecological metagenomes</taxon>
    </lineage>
</organism>
<proteinExistence type="predicted"/>
<comment type="caution">
    <text evidence="1">The sequence shown here is derived from an EMBL/GenBank/DDBJ whole genome shotgun (WGS) entry which is preliminary data.</text>
</comment>
<sequence length="85" mass="9986">MMQLKTNEEIDVSCTWGDGPDVCVNIYYDHKKLDRWTKGFFPMDFTGDEAIEIGHKLIQAGEQAKELDRCYEDYMKSERKNENSE</sequence>
<dbReference type="EMBL" id="LAZR01000105">
    <property type="protein sequence ID" value="KKN91261.1"/>
    <property type="molecule type" value="Genomic_DNA"/>
</dbReference>
<protein>
    <submittedName>
        <fullName evidence="1">Uncharacterized protein</fullName>
    </submittedName>
</protein>
<accession>A0A0F9WXY0</accession>
<evidence type="ECO:0000313" key="1">
    <source>
        <dbReference type="EMBL" id="KKN91261.1"/>
    </source>
</evidence>
<dbReference type="AlphaFoldDB" id="A0A0F9WXY0"/>
<gene>
    <name evidence="1" type="ORF">LCGC14_0221290</name>
</gene>
<name>A0A0F9WXY0_9ZZZZ</name>
<reference evidence="1" key="1">
    <citation type="journal article" date="2015" name="Nature">
        <title>Complex archaea that bridge the gap between prokaryotes and eukaryotes.</title>
        <authorList>
            <person name="Spang A."/>
            <person name="Saw J.H."/>
            <person name="Jorgensen S.L."/>
            <person name="Zaremba-Niedzwiedzka K."/>
            <person name="Martijn J."/>
            <person name="Lind A.E."/>
            <person name="van Eijk R."/>
            <person name="Schleper C."/>
            <person name="Guy L."/>
            <person name="Ettema T.J."/>
        </authorList>
    </citation>
    <scope>NUCLEOTIDE SEQUENCE</scope>
</reference>